<dbReference type="GO" id="GO:0000160">
    <property type="term" value="P:phosphorelay signal transduction system"/>
    <property type="evidence" value="ECO:0007669"/>
    <property type="project" value="InterPro"/>
</dbReference>
<sequence length="123" mass="13854">MKTLKEAMEAYGADYGVTMARFMGNETMYLKFLDMLFRDDNLQKLGEALQKGDLTRAFEAAHTLKGVVGNMGLTPLFRAVCAIVEPLRAGEAREDYSAMYQEVVTEFEKADELRRSLKEGEQA</sequence>
<dbReference type="InterPro" id="IPR008207">
    <property type="entry name" value="Sig_transdc_His_kin_Hpt_dom"/>
</dbReference>
<dbReference type="SUPFAM" id="SSF47226">
    <property type="entry name" value="Histidine-containing phosphotransfer domain, HPT domain"/>
    <property type="match status" value="1"/>
</dbReference>
<dbReference type="Proteomes" id="UP000660861">
    <property type="component" value="Unassembled WGS sequence"/>
</dbReference>
<dbReference type="EMBL" id="JACRTC010000001">
    <property type="protein sequence ID" value="MBC8569575.1"/>
    <property type="molecule type" value="Genomic_DNA"/>
</dbReference>
<comment type="caution">
    <text evidence="2">The sequence shown here is derived from an EMBL/GenBank/DDBJ whole genome shotgun (WGS) entry which is preliminary data.</text>
</comment>
<reference evidence="2" key="1">
    <citation type="submission" date="2020-08" db="EMBL/GenBank/DDBJ databases">
        <title>Genome public.</title>
        <authorList>
            <person name="Liu C."/>
            <person name="Sun Q."/>
        </authorList>
    </citation>
    <scope>NUCLEOTIDE SEQUENCE</scope>
    <source>
        <strain evidence="2">NSJ-54</strain>
    </source>
</reference>
<dbReference type="Gene3D" id="1.20.120.160">
    <property type="entry name" value="HPT domain"/>
    <property type="match status" value="1"/>
</dbReference>
<evidence type="ECO:0000313" key="3">
    <source>
        <dbReference type="Proteomes" id="UP000660861"/>
    </source>
</evidence>
<name>A0A926EAS5_9FIRM</name>
<dbReference type="AlphaFoldDB" id="A0A926EAS5"/>
<accession>A0A926EAS5</accession>
<evidence type="ECO:0000259" key="1">
    <source>
        <dbReference type="Pfam" id="PF01627"/>
    </source>
</evidence>
<proteinExistence type="predicted"/>
<protein>
    <submittedName>
        <fullName evidence="2">Hpt domain-containing protein</fullName>
    </submittedName>
</protein>
<feature type="domain" description="HPt" evidence="1">
    <location>
        <begin position="39"/>
        <end position="98"/>
    </location>
</feature>
<organism evidence="2 3">
    <name type="scientific">Zongyangia hominis</name>
    <dbReference type="NCBI Taxonomy" id="2763677"/>
    <lineage>
        <taxon>Bacteria</taxon>
        <taxon>Bacillati</taxon>
        <taxon>Bacillota</taxon>
        <taxon>Clostridia</taxon>
        <taxon>Eubacteriales</taxon>
        <taxon>Oscillospiraceae</taxon>
        <taxon>Zongyangia</taxon>
    </lineage>
</organism>
<dbReference type="InterPro" id="IPR036641">
    <property type="entry name" value="HPT_dom_sf"/>
</dbReference>
<dbReference type="Pfam" id="PF01627">
    <property type="entry name" value="Hpt"/>
    <property type="match status" value="1"/>
</dbReference>
<keyword evidence="3" id="KW-1185">Reference proteome</keyword>
<gene>
    <name evidence="2" type="ORF">H8709_01900</name>
</gene>
<dbReference type="RefSeq" id="WP_262396672.1">
    <property type="nucleotide sequence ID" value="NZ_JACRTC010000001.1"/>
</dbReference>
<evidence type="ECO:0000313" key="2">
    <source>
        <dbReference type="EMBL" id="MBC8569575.1"/>
    </source>
</evidence>